<proteinExistence type="predicted"/>
<dbReference type="AlphaFoldDB" id="A0A2V0QP55"/>
<name>A0A2V0QP55_PSESF</name>
<dbReference type="Proteomes" id="UP000247480">
    <property type="component" value="Unassembled WGS sequence"/>
</dbReference>
<reference evidence="1 2" key="1">
    <citation type="submission" date="2018-04" db="EMBL/GenBank/DDBJ databases">
        <title>Draft genome sequence of Pseudomonas syringae pv. actinidiae biovar 1 strains isolated from kiwifruit in Kagawa prefecture.</title>
        <authorList>
            <person name="Tabuchi M."/>
            <person name="Saito M."/>
            <person name="Fujiwara S."/>
            <person name="Sasa N."/>
            <person name="Akimitsu K."/>
            <person name="Gomi K."/>
            <person name="Konishi-Sugita S."/>
            <person name="Hamano K."/>
            <person name="Kataoka I."/>
        </authorList>
    </citation>
    <scope>NUCLEOTIDE SEQUENCE [LARGE SCALE GENOMIC DNA]</scope>
    <source>
        <strain evidence="1 2">MAFF212206</strain>
    </source>
</reference>
<sequence>MVLPSQLPCWYHTSYGFPLLIRFAAMEYRRSSGVLSKIVSNSTSSRKCNRVPKAHFHRR</sequence>
<organism evidence="1 2">
    <name type="scientific">Pseudomonas syringae pv. actinidiae</name>
    <dbReference type="NCBI Taxonomy" id="103796"/>
    <lineage>
        <taxon>Bacteria</taxon>
        <taxon>Pseudomonadati</taxon>
        <taxon>Pseudomonadota</taxon>
        <taxon>Gammaproteobacteria</taxon>
        <taxon>Pseudomonadales</taxon>
        <taxon>Pseudomonadaceae</taxon>
        <taxon>Pseudomonas</taxon>
        <taxon>Pseudomonas syringae</taxon>
    </lineage>
</organism>
<evidence type="ECO:0000313" key="1">
    <source>
        <dbReference type="EMBL" id="GBH10992.1"/>
    </source>
</evidence>
<gene>
    <name evidence="1" type="ORF">KPSA1_04422</name>
</gene>
<accession>A0A2V0QP55</accession>
<comment type="caution">
    <text evidence="1">The sequence shown here is derived from an EMBL/GenBank/DDBJ whole genome shotgun (WGS) entry which is preliminary data.</text>
</comment>
<evidence type="ECO:0000313" key="2">
    <source>
        <dbReference type="Proteomes" id="UP000247480"/>
    </source>
</evidence>
<dbReference type="EMBL" id="BGJZ01000218">
    <property type="protein sequence ID" value="GBH10992.1"/>
    <property type="molecule type" value="Genomic_DNA"/>
</dbReference>
<protein>
    <submittedName>
        <fullName evidence="1">Mg2+ and Co2+ transporter CorA</fullName>
    </submittedName>
</protein>